<protein>
    <recommendedName>
        <fullName evidence="4">Alkaline shock response membrane anchor protein AmaP</fullName>
    </recommendedName>
</protein>
<gene>
    <name evidence="2" type="ORF">N1032_12675</name>
</gene>
<dbReference type="Proteomes" id="UP001165586">
    <property type="component" value="Unassembled WGS sequence"/>
</dbReference>
<evidence type="ECO:0008006" key="4">
    <source>
        <dbReference type="Google" id="ProtNLM"/>
    </source>
</evidence>
<comment type="caution">
    <text evidence="2">The sequence shown here is derived from an EMBL/GenBank/DDBJ whole genome shotgun (WGS) entry which is preliminary data.</text>
</comment>
<dbReference type="RefSeq" id="WP_259539455.1">
    <property type="nucleotide sequence ID" value="NZ_JANLCJ010000004.1"/>
</dbReference>
<keyword evidence="1" id="KW-1133">Transmembrane helix</keyword>
<sequence length="201" mass="20656">MNSTNRGANRLVILLFGLLALALGAGAIALGLVAGARDAFDTGASSAIGTLGSFSAETGVAATSLSVLWIVALAALAVVVVLLVVFIQRQGRGHHGRVLESEPDADGRTLIDSGFAESALSEALADSPEIVSSHVSTYRVKKTPVLKISATARRGVSPAVVVEVVERAVRALDELLGIRVPVLIQISGGLSTRVAKASRLQ</sequence>
<dbReference type="EMBL" id="JANLCJ010000004">
    <property type="protein sequence ID" value="MCS5734592.1"/>
    <property type="molecule type" value="Genomic_DNA"/>
</dbReference>
<evidence type="ECO:0000313" key="2">
    <source>
        <dbReference type="EMBL" id="MCS5734592.1"/>
    </source>
</evidence>
<feature type="transmembrane region" description="Helical" evidence="1">
    <location>
        <begin position="59"/>
        <end position="87"/>
    </location>
</feature>
<keyword evidence="1" id="KW-0472">Membrane</keyword>
<evidence type="ECO:0000256" key="1">
    <source>
        <dbReference type="SAM" id="Phobius"/>
    </source>
</evidence>
<keyword evidence="1" id="KW-0812">Transmembrane</keyword>
<accession>A0ABT2H3W0</accession>
<organism evidence="2 3">
    <name type="scientific">Herbiconiux daphne</name>
    <dbReference type="NCBI Taxonomy" id="2970914"/>
    <lineage>
        <taxon>Bacteria</taxon>
        <taxon>Bacillati</taxon>
        <taxon>Actinomycetota</taxon>
        <taxon>Actinomycetes</taxon>
        <taxon>Micrococcales</taxon>
        <taxon>Microbacteriaceae</taxon>
        <taxon>Herbiconiux</taxon>
    </lineage>
</organism>
<name>A0ABT2H3W0_9MICO</name>
<reference evidence="2" key="1">
    <citation type="submission" date="2022-08" db="EMBL/GenBank/DDBJ databases">
        <authorList>
            <person name="Deng Y."/>
            <person name="Han X.-F."/>
            <person name="Zhang Y.-Q."/>
        </authorList>
    </citation>
    <scope>NUCLEOTIDE SEQUENCE</scope>
    <source>
        <strain evidence="2">CPCC 203386</strain>
    </source>
</reference>
<keyword evidence="3" id="KW-1185">Reference proteome</keyword>
<proteinExistence type="predicted"/>
<evidence type="ECO:0000313" key="3">
    <source>
        <dbReference type="Proteomes" id="UP001165586"/>
    </source>
</evidence>